<reference evidence="1 2" key="1">
    <citation type="submission" date="2007-08" db="EMBL/GenBank/DDBJ databases">
        <authorList>
            <consortium name="The Citrobacter koseri Genome Sequencing Project"/>
            <person name="McClelland M."/>
            <person name="Sanderson E.K."/>
            <person name="Porwollik S."/>
            <person name="Spieth J."/>
            <person name="Clifton W.S."/>
            <person name="Latreille P."/>
            <person name="Courtney L."/>
            <person name="Wang C."/>
            <person name="Pepin K."/>
            <person name="Bhonagiri V."/>
            <person name="Nash W."/>
            <person name="Johnson M."/>
            <person name="Thiruvilangam P."/>
            <person name="Wilson R."/>
        </authorList>
    </citation>
    <scope>NUCLEOTIDE SEQUENCE [LARGE SCALE GENOMIC DNA]</scope>
    <source>
        <strain evidence="2">ATCC BAA-895 / CDC 4225-83 / SGSC4696</strain>
    </source>
</reference>
<protein>
    <submittedName>
        <fullName evidence="1">Uncharacterized protein</fullName>
    </submittedName>
</protein>
<keyword evidence="2" id="KW-1185">Reference proteome</keyword>
<dbReference type="EMBL" id="CP000822">
    <property type="protein sequence ID" value="ABV12726.1"/>
    <property type="molecule type" value="Genomic_DNA"/>
</dbReference>
<proteinExistence type="predicted"/>
<sequence length="48" mass="5477">MTTTIEVIHHSPQIISERENKGSQRWLLIVSQGISIKSSRPMLARYIA</sequence>
<gene>
    <name evidence="1" type="ordered locus">CKO_01594</name>
</gene>
<dbReference type="HOGENOM" id="CLU_209045_0_0_6"/>
<dbReference type="KEGG" id="cko:CKO_01594"/>
<dbReference type="Proteomes" id="UP000008148">
    <property type="component" value="Chromosome"/>
</dbReference>
<evidence type="ECO:0000313" key="2">
    <source>
        <dbReference type="Proteomes" id="UP000008148"/>
    </source>
</evidence>
<name>A8AGW3_CITK8</name>
<organism evidence="1 2">
    <name type="scientific">Citrobacter koseri (strain ATCC BAA-895 / CDC 4225-83 / SGSC4696)</name>
    <dbReference type="NCBI Taxonomy" id="290338"/>
    <lineage>
        <taxon>Bacteria</taxon>
        <taxon>Pseudomonadati</taxon>
        <taxon>Pseudomonadota</taxon>
        <taxon>Gammaproteobacteria</taxon>
        <taxon>Enterobacterales</taxon>
        <taxon>Enterobacteriaceae</taxon>
        <taxon>Citrobacter</taxon>
    </lineage>
</organism>
<evidence type="ECO:0000313" key="1">
    <source>
        <dbReference type="EMBL" id="ABV12726.1"/>
    </source>
</evidence>
<accession>A8AGW3</accession>
<dbReference type="AlphaFoldDB" id="A8AGW3"/>